<gene>
    <name evidence="1" type="ORF">EBO34_02220</name>
</gene>
<dbReference type="AlphaFoldDB" id="A0A3M7TUX6"/>
<dbReference type="EMBL" id="RHIB01000001">
    <property type="protein sequence ID" value="RNA68802.1"/>
    <property type="molecule type" value="Genomic_DNA"/>
</dbReference>
<comment type="caution">
    <text evidence="1">The sequence shown here is derived from an EMBL/GenBank/DDBJ whole genome shotgun (WGS) entry which is preliminary data.</text>
</comment>
<sequence length="93" mass="11150">MSRVNEEPDFEDLVYELERQNYIRKLPNQEREVYEYVVSIDVKTAKESSDLAEYLRKSEEKTPIEKAAEHFNLNPFQVRDIVRNVQDKLFGIR</sequence>
<protein>
    <submittedName>
        <fullName evidence="1">Uncharacterized protein</fullName>
    </submittedName>
</protein>
<name>A0A3M7TUX6_9BACI</name>
<reference evidence="1 2" key="1">
    <citation type="submission" date="2018-10" db="EMBL/GenBank/DDBJ databases">
        <title>Bacillus Keqinensis sp. nov., a moderately halophilic bacterium isolated from a saline-alkaline lake.</title>
        <authorList>
            <person name="Wang H."/>
        </authorList>
    </citation>
    <scope>NUCLEOTIDE SEQUENCE [LARGE SCALE GENOMIC DNA]</scope>
    <source>
        <strain evidence="1 2">KQ-3</strain>
    </source>
</reference>
<evidence type="ECO:0000313" key="2">
    <source>
        <dbReference type="Proteomes" id="UP000278746"/>
    </source>
</evidence>
<dbReference type="RefSeq" id="WP_122896327.1">
    <property type="nucleotide sequence ID" value="NZ_RHIB01000001.1"/>
</dbReference>
<evidence type="ECO:0000313" key="1">
    <source>
        <dbReference type="EMBL" id="RNA68802.1"/>
    </source>
</evidence>
<dbReference type="OrthoDB" id="2720271at2"/>
<dbReference type="Proteomes" id="UP000278746">
    <property type="component" value="Unassembled WGS sequence"/>
</dbReference>
<accession>A0A3M7TUX6</accession>
<keyword evidence="2" id="KW-1185">Reference proteome</keyword>
<organism evidence="1 2">
    <name type="scientific">Alteribacter keqinensis</name>
    <dbReference type="NCBI Taxonomy" id="2483800"/>
    <lineage>
        <taxon>Bacteria</taxon>
        <taxon>Bacillati</taxon>
        <taxon>Bacillota</taxon>
        <taxon>Bacilli</taxon>
        <taxon>Bacillales</taxon>
        <taxon>Bacillaceae</taxon>
        <taxon>Alteribacter</taxon>
    </lineage>
</organism>
<proteinExistence type="predicted"/>